<dbReference type="Proteomes" id="UP000275846">
    <property type="component" value="Unassembled WGS sequence"/>
</dbReference>
<protein>
    <submittedName>
        <fullName evidence="5">BCAS3 domain-containing protein</fullName>
    </submittedName>
</protein>
<proteinExistence type="predicted"/>
<dbReference type="WBParaSite" id="SSLN_0000598401-mRNA-1">
    <property type="protein sequence ID" value="SSLN_0000598401-mRNA-1"/>
    <property type="gene ID" value="SSLN_0000598401"/>
</dbReference>
<dbReference type="PANTHER" id="PTHR13268:SF0">
    <property type="entry name" value="BCAS3 MICROTUBULE ASSOCIATED CELL MIGRATION FACTOR"/>
    <property type="match status" value="1"/>
</dbReference>
<evidence type="ECO:0000259" key="2">
    <source>
        <dbReference type="Pfam" id="PF21034"/>
    </source>
</evidence>
<dbReference type="InterPro" id="IPR045142">
    <property type="entry name" value="BCAS3-like"/>
</dbReference>
<dbReference type="STRING" id="70667.A0A183SNJ9"/>
<gene>
    <name evidence="3" type="ORF">SSLN_LOCUS5797</name>
</gene>
<dbReference type="InterPro" id="IPR048382">
    <property type="entry name" value="BCAS3_WD40"/>
</dbReference>
<reference evidence="5" key="1">
    <citation type="submission" date="2016-06" db="UniProtKB">
        <authorList>
            <consortium name="WormBaseParasite"/>
        </authorList>
    </citation>
    <scope>IDENTIFICATION</scope>
</reference>
<evidence type="ECO:0000313" key="4">
    <source>
        <dbReference type="Proteomes" id="UP000275846"/>
    </source>
</evidence>
<organism evidence="5">
    <name type="scientific">Schistocephalus solidus</name>
    <name type="common">Tapeworm</name>
    <dbReference type="NCBI Taxonomy" id="70667"/>
    <lineage>
        <taxon>Eukaryota</taxon>
        <taxon>Metazoa</taxon>
        <taxon>Spiralia</taxon>
        <taxon>Lophotrochozoa</taxon>
        <taxon>Platyhelminthes</taxon>
        <taxon>Cestoda</taxon>
        <taxon>Eucestoda</taxon>
        <taxon>Diphyllobothriidea</taxon>
        <taxon>Diphyllobothriidae</taxon>
        <taxon>Schistocephalus</taxon>
    </lineage>
</organism>
<dbReference type="EMBL" id="UYSU01033408">
    <property type="protein sequence ID" value="VDL92182.1"/>
    <property type="molecule type" value="Genomic_DNA"/>
</dbReference>
<reference evidence="3 4" key="2">
    <citation type="submission" date="2018-11" db="EMBL/GenBank/DDBJ databases">
        <authorList>
            <consortium name="Pathogen Informatics"/>
        </authorList>
    </citation>
    <scope>NUCLEOTIDE SEQUENCE [LARGE SCALE GENOMIC DNA]</scope>
    <source>
        <strain evidence="3 4">NST_G2</strain>
    </source>
</reference>
<dbReference type="GO" id="GO:0042594">
    <property type="term" value="P:response to starvation"/>
    <property type="evidence" value="ECO:0007669"/>
    <property type="project" value="TreeGrafter"/>
</dbReference>
<accession>A0A183SNJ9</accession>
<dbReference type="Pfam" id="PF21034">
    <property type="entry name" value="BCAS3_WD40"/>
    <property type="match status" value="1"/>
</dbReference>
<dbReference type="PANTHER" id="PTHR13268">
    <property type="entry name" value="BREAST CARCINOMA AMPLIFIED SEQUENCE 3"/>
    <property type="match status" value="1"/>
</dbReference>
<feature type="domain" description="BCAS3 WD40" evidence="2">
    <location>
        <begin position="296"/>
        <end position="352"/>
    </location>
</feature>
<evidence type="ECO:0000313" key="5">
    <source>
        <dbReference type="WBParaSite" id="SSLN_0000598401-mRNA-1"/>
    </source>
</evidence>
<keyword evidence="4" id="KW-1185">Reference proteome</keyword>
<dbReference type="GO" id="GO:0005737">
    <property type="term" value="C:cytoplasm"/>
    <property type="evidence" value="ECO:0007669"/>
    <property type="project" value="TreeGrafter"/>
</dbReference>
<dbReference type="OrthoDB" id="25778at2759"/>
<feature type="region of interest" description="Disordered" evidence="1">
    <location>
        <begin position="371"/>
        <end position="395"/>
    </location>
</feature>
<dbReference type="GO" id="GO:0006914">
    <property type="term" value="P:autophagy"/>
    <property type="evidence" value="ECO:0007669"/>
    <property type="project" value="InterPro"/>
</dbReference>
<evidence type="ECO:0000313" key="3">
    <source>
        <dbReference type="EMBL" id="VDL92182.1"/>
    </source>
</evidence>
<dbReference type="AlphaFoldDB" id="A0A183SNJ9"/>
<name>A0A183SNJ9_SCHSO</name>
<evidence type="ECO:0000256" key="1">
    <source>
        <dbReference type="SAM" id="MobiDB-lite"/>
    </source>
</evidence>
<sequence length="807" mass="87604">MDSVRDIFSDCFPGAVAGAAGDAAEELVTWAKFETLSPTPKSVHNETLVLLLGTNRGISIWSFAPVYHHMSRCGDASDDSSRPVATTMLNVNKRIWDSLSALASSVSIGNQSIGAHGRHPVKPLLRADPETPKLGPVSPSASFGANVSSSAVHVSEVASDAGYVTVVDIVNLAESYSAFENQQLLETPVPSSAAASASFVCCQDHQLPTAPSKPPDLRCRICHQRQPVASLLEPVHTLSQRKKWIDCHEFAENGAIVAHFLVSCSRCATFDKHFNTPFIAFQFLDKLLCYRAHRWANVGYLIFNSSGSLLFTACIQGHSFHIFRIANHPKDSRQTAVHHLYILDRGSTPCEVKLRPVSVRTHTHSHVVNRTSKYQRSSGLEEHHLTKPQPTRTVGVGELTSSAQSTAGVATGGQSAGRFPSTCKVASSVLVAQPAEHLQLPVCPHIGLTVGSVQDRFTAPTKGNMLQCACPPNANYNTTNSRLPPFPEPCSIQPEARLRPRLPSSASSNVHAGYAAAALSAATGAALEVASAVAPQTPQLVSGRYLFPAATGLRMAVCFHSPLCFLPSHQSYASAHHRPTREGRGPASRCTESLYVMTWDMHLVQFDLSVSAADPTLSSDKIYQDSPIKLQCTPMGQWHLRADSFLPPFASNHPLLTCRRQGSVKTPSATEPTAPSLYSTTARTISQLEPDDSTWELRTDSLSLSESMELAELHPKADSVSHSLPEGHSFTAAPEGWPKDAAASYWYSQVELTTHHRPLRRIWMGPQFTFRVYPFSVSKVPLFASHAPTATCLHYFCLFSEGSFTHA</sequence>